<dbReference type="RefSeq" id="WP_221259349.1">
    <property type="nucleotide sequence ID" value="NZ_AP024749.1"/>
</dbReference>
<accession>A0ABM7S4N3</accession>
<keyword evidence="1" id="KW-1133">Transmembrane helix</keyword>
<evidence type="ECO:0000256" key="1">
    <source>
        <dbReference type="SAM" id="Phobius"/>
    </source>
</evidence>
<keyword evidence="1" id="KW-0472">Membrane</keyword>
<dbReference type="EMBL" id="AP024749">
    <property type="protein sequence ID" value="BCY27744.1"/>
    <property type="molecule type" value="Genomic_DNA"/>
</dbReference>
<dbReference type="Proteomes" id="UP000825258">
    <property type="component" value="Chromosome"/>
</dbReference>
<sequence>MKLNKDFNSSILNNTILSYRAKLRCLIILLFLATSFSFSQSITSSIDSTEIKIGSQFNLTIKANVKPTDRVVFPEGQMFGALEVLESNPVDTIKLEGKFELIKKYGLTQFDSGRYVVPPLNVIINEKAIKTDSFPIVVNNVVVDTIKQQMFDIKPIVKVEEPTSYWWLWLLLFVLAACALGYGLYYFIKKRQTKQNEKEAVLYASPIEKALAQLQQLEEKELWQHGETKAYYSELTDITRTYIEEAVDVPAMESTSTELYDALVVAIRNKKIKLSRETLEQFKKVMSNADLVKFAKSKPLDFEIENDKKTIDTFLMSLDKAIPRTEDETQDLFAEELKRKKDRKQKLQRIWIPITTVVMLLGIVGVFFLVTKGTEFARENFLGHNAKSLLNEEWITSDYGDPAITVSTPKVLKRYIDEKVQNNLPANVKSTANFMYGSLTDNFSIVLKTVAFKDTTKVDLDFALENNLKQLELMGANNLIVKTDDFEDPKGLTGKKAEGTFVAINPITKETAKMVYQVLVFAQSGGGQELWLVCKEDDEYAIEIMKRVLDSIELKKAIPNE</sequence>
<evidence type="ECO:0000313" key="3">
    <source>
        <dbReference type="Proteomes" id="UP000825258"/>
    </source>
</evidence>
<name>A0ABM7S4N3_9FLAO</name>
<reference evidence="2 3" key="1">
    <citation type="submission" date="2021-06" db="EMBL/GenBank/DDBJ databases">
        <title>Whole genome sequences of Flavobacterium sp. KK2020170 and assembly.</title>
        <authorList>
            <person name="Kitahara K."/>
            <person name="Miyoshi S."/>
            <person name="Uesaka K."/>
        </authorList>
    </citation>
    <scope>NUCLEOTIDE SEQUENCE [LARGE SCALE GENOMIC DNA]</scope>
    <source>
        <strain evidence="2 3">KK2020170</strain>
    </source>
</reference>
<organism evidence="2 3">
    <name type="scientific">Flavobacterium okayamense</name>
    <dbReference type="NCBI Taxonomy" id="2830782"/>
    <lineage>
        <taxon>Bacteria</taxon>
        <taxon>Pseudomonadati</taxon>
        <taxon>Bacteroidota</taxon>
        <taxon>Flavobacteriia</taxon>
        <taxon>Flavobacteriales</taxon>
        <taxon>Flavobacteriaceae</taxon>
        <taxon>Flavobacterium</taxon>
    </lineage>
</organism>
<feature type="transmembrane region" description="Helical" evidence="1">
    <location>
        <begin position="350"/>
        <end position="370"/>
    </location>
</feature>
<gene>
    <name evidence="2" type="ORF">KK2020170_06120</name>
</gene>
<protein>
    <recommendedName>
        <fullName evidence="4">Oxygen tolerance</fullName>
    </recommendedName>
</protein>
<evidence type="ECO:0008006" key="4">
    <source>
        <dbReference type="Google" id="ProtNLM"/>
    </source>
</evidence>
<keyword evidence="1" id="KW-0812">Transmembrane</keyword>
<feature type="transmembrane region" description="Helical" evidence="1">
    <location>
        <begin position="166"/>
        <end position="188"/>
    </location>
</feature>
<evidence type="ECO:0000313" key="2">
    <source>
        <dbReference type="EMBL" id="BCY27744.1"/>
    </source>
</evidence>
<keyword evidence="3" id="KW-1185">Reference proteome</keyword>
<proteinExistence type="predicted"/>